<protein>
    <submittedName>
        <fullName evidence="1">Uncharacterized protein</fullName>
    </submittedName>
</protein>
<keyword evidence="2" id="KW-1185">Reference proteome</keyword>
<dbReference type="Proteomes" id="UP000002350">
    <property type="component" value="Chromosome"/>
</dbReference>
<dbReference type="KEGG" id="svo:SVI_1026"/>
<reference evidence="2" key="1">
    <citation type="journal article" date="2010" name="Mol. Biosyst.">
        <title>Complete genome sequence and comparative analysis of Shewanella violacea, a psychrophilic and piezophilic bacterium from deep sea floor sediments.</title>
        <authorList>
            <person name="Aono E."/>
            <person name="Baba T."/>
            <person name="Ara T."/>
            <person name="Nishi T."/>
            <person name="Nakamichi T."/>
            <person name="Inamoto E."/>
            <person name="Toyonaga H."/>
            <person name="Hasegawa M."/>
            <person name="Takai Y."/>
            <person name="Okumura Y."/>
            <person name="Baba M."/>
            <person name="Tomita M."/>
            <person name="Kato C."/>
            <person name="Oshima T."/>
            <person name="Nakasone K."/>
            <person name="Mori H."/>
        </authorList>
    </citation>
    <scope>NUCLEOTIDE SEQUENCE [LARGE SCALE GENOMIC DNA]</scope>
    <source>
        <strain evidence="2">JCM 10179 / CIP 106290 / LMG 19151 / DSS12</strain>
    </source>
</reference>
<proteinExistence type="predicted"/>
<name>D4ZH48_SHEVD</name>
<accession>D4ZH48</accession>
<evidence type="ECO:0000313" key="2">
    <source>
        <dbReference type="Proteomes" id="UP000002350"/>
    </source>
</evidence>
<sequence>MKNKQATLISGFFVSEIYSFIQPNKSVGYLHLSFNS</sequence>
<organism evidence="1 2">
    <name type="scientific">Shewanella violacea (strain JCM 10179 / CIP 106290 / LMG 19151 / DSS12)</name>
    <dbReference type="NCBI Taxonomy" id="637905"/>
    <lineage>
        <taxon>Bacteria</taxon>
        <taxon>Pseudomonadati</taxon>
        <taxon>Pseudomonadota</taxon>
        <taxon>Gammaproteobacteria</taxon>
        <taxon>Alteromonadales</taxon>
        <taxon>Shewanellaceae</taxon>
        <taxon>Shewanella</taxon>
    </lineage>
</organism>
<dbReference type="AlphaFoldDB" id="D4ZH48"/>
<evidence type="ECO:0000313" key="1">
    <source>
        <dbReference type="EMBL" id="BAJ00997.1"/>
    </source>
</evidence>
<dbReference type="HOGENOM" id="CLU_3358473_0_0_6"/>
<gene>
    <name evidence="1" type="ordered locus">SVI_1026</name>
</gene>
<dbReference type="EMBL" id="AP011177">
    <property type="protein sequence ID" value="BAJ00997.1"/>
    <property type="molecule type" value="Genomic_DNA"/>
</dbReference>